<keyword evidence="5" id="KW-1185">Reference proteome</keyword>
<feature type="DNA-binding region" description="H-T-H motif" evidence="2">
    <location>
        <begin position="32"/>
        <end position="51"/>
    </location>
</feature>
<dbReference type="Pfam" id="PF00440">
    <property type="entry name" value="TetR_N"/>
    <property type="match status" value="1"/>
</dbReference>
<evidence type="ECO:0000313" key="4">
    <source>
        <dbReference type="EMBL" id="GEK18171.1"/>
    </source>
</evidence>
<dbReference type="PRINTS" id="PR00455">
    <property type="entry name" value="HTHTETR"/>
</dbReference>
<dbReference type="Gene3D" id="1.10.357.10">
    <property type="entry name" value="Tetracycline Repressor, domain 2"/>
    <property type="match status" value="1"/>
</dbReference>
<protein>
    <submittedName>
        <fullName evidence="4">Putative transcriptional regulator, TetR family protein</fullName>
    </submittedName>
</protein>
<comment type="caution">
    <text evidence="4">The sequence shown here is derived from an EMBL/GenBank/DDBJ whole genome shotgun (WGS) entry which is preliminary data.</text>
</comment>
<dbReference type="EMBL" id="BJUA01000008">
    <property type="protein sequence ID" value="GEK18171.1"/>
    <property type="molecule type" value="Genomic_DNA"/>
</dbReference>
<dbReference type="InterPro" id="IPR009057">
    <property type="entry name" value="Homeodomain-like_sf"/>
</dbReference>
<dbReference type="AlphaFoldDB" id="A0A510UXD7"/>
<keyword evidence="1 2" id="KW-0238">DNA-binding</keyword>
<dbReference type="GO" id="GO:0000976">
    <property type="term" value="F:transcription cis-regulatory region binding"/>
    <property type="evidence" value="ECO:0007669"/>
    <property type="project" value="TreeGrafter"/>
</dbReference>
<dbReference type="PANTHER" id="PTHR30055:SF223">
    <property type="entry name" value="HTH-TYPE TRANSCRIPTIONAL REGULATOR UIDR"/>
    <property type="match status" value="1"/>
</dbReference>
<gene>
    <name evidence="4" type="ORF">CPE01_19040</name>
</gene>
<dbReference type="Pfam" id="PF17933">
    <property type="entry name" value="TetR_C_25"/>
    <property type="match status" value="1"/>
</dbReference>
<dbReference type="InterPro" id="IPR050109">
    <property type="entry name" value="HTH-type_TetR-like_transc_reg"/>
</dbReference>
<evidence type="ECO:0000256" key="1">
    <source>
        <dbReference type="ARBA" id="ARBA00023125"/>
    </source>
</evidence>
<evidence type="ECO:0000256" key="2">
    <source>
        <dbReference type="PROSITE-ProRule" id="PRU00335"/>
    </source>
</evidence>
<dbReference type="GO" id="GO:0003700">
    <property type="term" value="F:DNA-binding transcription factor activity"/>
    <property type="evidence" value="ECO:0007669"/>
    <property type="project" value="TreeGrafter"/>
</dbReference>
<dbReference type="Proteomes" id="UP000321386">
    <property type="component" value="Unassembled WGS sequence"/>
</dbReference>
<accession>A0A510UXD7</accession>
<dbReference type="SUPFAM" id="SSF46689">
    <property type="entry name" value="Homeodomain-like"/>
    <property type="match status" value="1"/>
</dbReference>
<name>A0A510UXD7_9CELL</name>
<evidence type="ECO:0000313" key="5">
    <source>
        <dbReference type="Proteomes" id="UP000321386"/>
    </source>
</evidence>
<feature type="domain" description="HTH tetR-type" evidence="3">
    <location>
        <begin position="10"/>
        <end position="69"/>
    </location>
</feature>
<reference evidence="4 5" key="1">
    <citation type="submission" date="2019-07" db="EMBL/GenBank/DDBJ databases">
        <title>Whole genome shotgun sequence of Cellulomonas persica NBRC 101101.</title>
        <authorList>
            <person name="Hosoyama A."/>
            <person name="Uohara A."/>
            <person name="Ohji S."/>
            <person name="Ichikawa N."/>
        </authorList>
    </citation>
    <scope>NUCLEOTIDE SEQUENCE [LARGE SCALE GENOMIC DNA]</scope>
    <source>
        <strain evidence="4 5">NBRC 101101</strain>
    </source>
</reference>
<dbReference type="InterPro" id="IPR001647">
    <property type="entry name" value="HTH_TetR"/>
</dbReference>
<dbReference type="InterPro" id="IPR041484">
    <property type="entry name" value="TetR_C_25"/>
</dbReference>
<dbReference type="OrthoDB" id="3403733at2"/>
<organism evidence="4 5">
    <name type="scientific">Cellulomonas persica</name>
    <dbReference type="NCBI Taxonomy" id="76861"/>
    <lineage>
        <taxon>Bacteria</taxon>
        <taxon>Bacillati</taxon>
        <taxon>Actinomycetota</taxon>
        <taxon>Actinomycetes</taxon>
        <taxon>Micrococcales</taxon>
        <taxon>Cellulomonadaceae</taxon>
        <taxon>Cellulomonas</taxon>
    </lineage>
</organism>
<proteinExistence type="predicted"/>
<dbReference type="PROSITE" id="PS50977">
    <property type="entry name" value="HTH_TETR_2"/>
    <property type="match status" value="1"/>
</dbReference>
<sequence>MPVDRPSSELTAWARIRDAAIECFAEQGFDASFKAIAERAGVSPALITHHFRSKAALREQCDAEVLRRYEALKTSSLGDPSGFLFANLTDPGPAAALVVYMLRAVHAGGPAAQRFLEHLVEKAREVMRAAVESGLVRPSRDEEARVRYLVHQTMGGLLLQFLTLPESTPSAFVLTMSKGSRDHVLPTLELFTEGLLTSRRMLDDYLLYVGDPPGDEQDQSEPPSA</sequence>
<dbReference type="PANTHER" id="PTHR30055">
    <property type="entry name" value="HTH-TYPE TRANSCRIPTIONAL REGULATOR RUTR"/>
    <property type="match status" value="1"/>
</dbReference>
<evidence type="ECO:0000259" key="3">
    <source>
        <dbReference type="PROSITE" id="PS50977"/>
    </source>
</evidence>